<dbReference type="Proteomes" id="UP000324575">
    <property type="component" value="Unassembled WGS sequence"/>
</dbReference>
<dbReference type="Pfam" id="PF00072">
    <property type="entry name" value="Response_reg"/>
    <property type="match status" value="1"/>
</dbReference>
<evidence type="ECO:0000259" key="7">
    <source>
        <dbReference type="PROSITE" id="PS50110"/>
    </source>
</evidence>
<sequence>MNILILDDDVTLSLMLKTWLTKKDFNVQTASDVTVAKKELVLFNPALVISDLRLPDDSGISFLKWAKANYPEVIFIMMTSYADIQTAVEAIRSGAYDYVNKPIHPDSLLKKIQAALAVSQQESAKEIKPRETVKIKKEPEFKFVMGECAANKQVYELVNLVGPTSLSVLIEGESGVGKEHIARMIHESSKRADGPFIPVDCGVMNKELSASEFFGHVKGSFTGAINNKKGHFEEANYGTLFLDEIGNLSLDIQMQLLRVLQEKKIKPVGSSKEIAINVRIISATNENLKKAVESGRFRRDLFHRINEFQILVPSLKECKEDIPAYAMHFLQQANQEMDKQITEFDHKTLHLLKNHDWPGNIRELRNTVFRLVLMATTTTITSDLLLKIK</sequence>
<dbReference type="CDD" id="cd00009">
    <property type="entry name" value="AAA"/>
    <property type="match status" value="1"/>
</dbReference>
<feature type="domain" description="Sigma-54 factor interaction" evidence="6">
    <location>
        <begin position="144"/>
        <end position="373"/>
    </location>
</feature>
<keyword evidence="5" id="KW-0597">Phosphoprotein</keyword>
<dbReference type="FunFam" id="3.40.50.300:FF:000006">
    <property type="entry name" value="DNA-binding transcriptional regulator NtrC"/>
    <property type="match status" value="1"/>
</dbReference>
<protein>
    <submittedName>
        <fullName evidence="8">Transcriptional regulatory protein ZraR</fullName>
    </submittedName>
</protein>
<dbReference type="PANTHER" id="PTHR32071:SF81">
    <property type="entry name" value="PROPIONATE CATABOLISM OPERON REGULATORY PROTEIN"/>
    <property type="match status" value="1"/>
</dbReference>
<dbReference type="Gene3D" id="3.40.50.2300">
    <property type="match status" value="1"/>
</dbReference>
<evidence type="ECO:0000256" key="1">
    <source>
        <dbReference type="ARBA" id="ARBA00022741"/>
    </source>
</evidence>
<dbReference type="Gene3D" id="1.10.8.60">
    <property type="match status" value="1"/>
</dbReference>
<reference evidence="8 9" key="1">
    <citation type="submission" date="2019-03" db="EMBL/GenBank/DDBJ databases">
        <title>Single cell metagenomics reveals metabolic interactions within the superorganism composed of flagellate Streblomastix strix and complex community of Bacteroidetes bacteria on its surface.</title>
        <authorList>
            <person name="Treitli S.C."/>
            <person name="Kolisko M."/>
            <person name="Husnik F."/>
            <person name="Keeling P."/>
            <person name="Hampl V."/>
        </authorList>
    </citation>
    <scope>NUCLEOTIDE SEQUENCE [LARGE SCALE GENOMIC DNA]</scope>
    <source>
        <strain evidence="8">St1</strain>
    </source>
</reference>
<dbReference type="SMART" id="SM00382">
    <property type="entry name" value="AAA"/>
    <property type="match status" value="1"/>
</dbReference>
<dbReference type="InterPro" id="IPR003593">
    <property type="entry name" value="AAA+_ATPase"/>
</dbReference>
<dbReference type="InterPro" id="IPR025944">
    <property type="entry name" value="Sigma_54_int_dom_CS"/>
</dbReference>
<evidence type="ECO:0000259" key="6">
    <source>
        <dbReference type="PROSITE" id="PS50045"/>
    </source>
</evidence>
<proteinExistence type="predicted"/>
<dbReference type="PROSITE" id="PS00675">
    <property type="entry name" value="SIGMA54_INTERACT_1"/>
    <property type="match status" value="1"/>
</dbReference>
<feature type="domain" description="Response regulatory" evidence="7">
    <location>
        <begin position="2"/>
        <end position="116"/>
    </location>
</feature>
<keyword evidence="1" id="KW-0547">Nucleotide-binding</keyword>
<organism evidence="8 9">
    <name type="scientific">Candidatus Ordinivivax streblomastigis</name>
    <dbReference type="NCBI Taxonomy" id="2540710"/>
    <lineage>
        <taxon>Bacteria</taxon>
        <taxon>Pseudomonadati</taxon>
        <taxon>Bacteroidota</taxon>
        <taxon>Bacteroidia</taxon>
        <taxon>Bacteroidales</taxon>
        <taxon>Candidatus Ordinivivax</taxon>
    </lineage>
</organism>
<dbReference type="CDD" id="cd00156">
    <property type="entry name" value="REC"/>
    <property type="match status" value="1"/>
</dbReference>
<evidence type="ECO:0000313" key="9">
    <source>
        <dbReference type="Proteomes" id="UP000324575"/>
    </source>
</evidence>
<gene>
    <name evidence="8" type="ORF">EZS26_001478</name>
</gene>
<dbReference type="GO" id="GO:0005524">
    <property type="term" value="F:ATP binding"/>
    <property type="evidence" value="ECO:0007669"/>
    <property type="project" value="UniProtKB-KW"/>
</dbReference>
<dbReference type="GO" id="GO:0006355">
    <property type="term" value="P:regulation of DNA-templated transcription"/>
    <property type="evidence" value="ECO:0007669"/>
    <property type="project" value="InterPro"/>
</dbReference>
<evidence type="ECO:0000256" key="4">
    <source>
        <dbReference type="ARBA" id="ARBA00023163"/>
    </source>
</evidence>
<accession>A0A5M8P1Q0</accession>
<dbReference type="PANTHER" id="PTHR32071">
    <property type="entry name" value="TRANSCRIPTIONAL REGULATORY PROTEIN"/>
    <property type="match status" value="1"/>
</dbReference>
<dbReference type="PROSITE" id="PS50045">
    <property type="entry name" value="SIGMA54_INTERACT_4"/>
    <property type="match status" value="1"/>
</dbReference>
<dbReference type="Gene3D" id="3.40.50.300">
    <property type="entry name" value="P-loop containing nucleotide triphosphate hydrolases"/>
    <property type="match status" value="1"/>
</dbReference>
<dbReference type="PROSITE" id="PS00688">
    <property type="entry name" value="SIGMA54_INTERACT_3"/>
    <property type="match status" value="1"/>
</dbReference>
<dbReference type="InterPro" id="IPR011006">
    <property type="entry name" value="CheY-like_superfamily"/>
</dbReference>
<dbReference type="InterPro" id="IPR002078">
    <property type="entry name" value="Sigma_54_int"/>
</dbReference>
<feature type="modified residue" description="4-aspartylphosphate" evidence="5">
    <location>
        <position position="51"/>
    </location>
</feature>
<dbReference type="AlphaFoldDB" id="A0A5M8P1Q0"/>
<name>A0A5M8P1Q0_9BACT</name>
<dbReference type="SUPFAM" id="SSF52540">
    <property type="entry name" value="P-loop containing nucleoside triphosphate hydrolases"/>
    <property type="match status" value="1"/>
</dbReference>
<dbReference type="PROSITE" id="PS50110">
    <property type="entry name" value="RESPONSE_REGULATORY"/>
    <property type="match status" value="1"/>
</dbReference>
<dbReference type="EMBL" id="SNRX01000008">
    <property type="protein sequence ID" value="KAA6302365.1"/>
    <property type="molecule type" value="Genomic_DNA"/>
</dbReference>
<dbReference type="InterPro" id="IPR027417">
    <property type="entry name" value="P-loop_NTPase"/>
</dbReference>
<keyword evidence="2" id="KW-0067">ATP-binding</keyword>
<evidence type="ECO:0000256" key="5">
    <source>
        <dbReference type="PROSITE-ProRule" id="PRU00169"/>
    </source>
</evidence>
<dbReference type="InterPro" id="IPR001789">
    <property type="entry name" value="Sig_transdc_resp-reg_receiver"/>
</dbReference>
<evidence type="ECO:0000256" key="2">
    <source>
        <dbReference type="ARBA" id="ARBA00022840"/>
    </source>
</evidence>
<dbReference type="SUPFAM" id="SSF52172">
    <property type="entry name" value="CheY-like"/>
    <property type="match status" value="1"/>
</dbReference>
<dbReference type="Pfam" id="PF25601">
    <property type="entry name" value="AAA_lid_14"/>
    <property type="match status" value="1"/>
</dbReference>
<dbReference type="Pfam" id="PF00158">
    <property type="entry name" value="Sigma54_activat"/>
    <property type="match status" value="1"/>
</dbReference>
<keyword evidence="3" id="KW-0805">Transcription regulation</keyword>
<dbReference type="InterPro" id="IPR025662">
    <property type="entry name" value="Sigma_54_int_dom_ATP-bd_1"/>
</dbReference>
<dbReference type="GO" id="GO:0000160">
    <property type="term" value="P:phosphorelay signal transduction system"/>
    <property type="evidence" value="ECO:0007669"/>
    <property type="project" value="InterPro"/>
</dbReference>
<dbReference type="InterPro" id="IPR058031">
    <property type="entry name" value="AAA_lid_NorR"/>
</dbReference>
<evidence type="ECO:0000313" key="8">
    <source>
        <dbReference type="EMBL" id="KAA6302365.1"/>
    </source>
</evidence>
<keyword evidence="4" id="KW-0804">Transcription</keyword>
<comment type="caution">
    <text evidence="8">The sequence shown here is derived from an EMBL/GenBank/DDBJ whole genome shotgun (WGS) entry which is preliminary data.</text>
</comment>
<dbReference type="SMART" id="SM00448">
    <property type="entry name" value="REC"/>
    <property type="match status" value="1"/>
</dbReference>
<evidence type="ECO:0000256" key="3">
    <source>
        <dbReference type="ARBA" id="ARBA00023015"/>
    </source>
</evidence>